<dbReference type="InterPro" id="IPR035906">
    <property type="entry name" value="MetI-like_sf"/>
</dbReference>
<dbReference type="GO" id="GO:0016491">
    <property type="term" value="F:oxidoreductase activity"/>
    <property type="evidence" value="ECO:0007669"/>
    <property type="project" value="UniProtKB-KW"/>
</dbReference>
<dbReference type="Gene3D" id="3.40.605.10">
    <property type="entry name" value="Aldehyde Dehydrogenase, Chain A, domain 1"/>
    <property type="match status" value="1"/>
</dbReference>
<dbReference type="Pfam" id="PF00528">
    <property type="entry name" value="BPD_transp_1"/>
    <property type="match status" value="1"/>
</dbReference>
<dbReference type="Pfam" id="PF00171">
    <property type="entry name" value="Aldedh"/>
    <property type="match status" value="1"/>
</dbReference>
<keyword evidence="5" id="KW-0560">Oxidoreductase</keyword>
<dbReference type="PROSITE" id="PS50928">
    <property type="entry name" value="ABC_TM1"/>
    <property type="match status" value="1"/>
</dbReference>
<keyword evidence="6" id="KW-0520">NAD</keyword>
<keyword evidence="4 8" id="KW-1133">Transmembrane helix</keyword>
<feature type="transmembrane region" description="Helical" evidence="8">
    <location>
        <begin position="139"/>
        <end position="159"/>
    </location>
</feature>
<keyword evidence="7 8" id="KW-0472">Membrane</keyword>
<dbReference type="InterPro" id="IPR000515">
    <property type="entry name" value="MetI-like"/>
</dbReference>
<gene>
    <name evidence="10" type="ORF">MSPICULIGERA_LOCUS157</name>
</gene>
<keyword evidence="11" id="KW-1185">Reference proteome</keyword>
<feature type="non-terminal residue" evidence="10">
    <location>
        <position position="1"/>
    </location>
</feature>
<evidence type="ECO:0000256" key="6">
    <source>
        <dbReference type="ARBA" id="ARBA00023027"/>
    </source>
</evidence>
<evidence type="ECO:0000256" key="7">
    <source>
        <dbReference type="ARBA" id="ARBA00023136"/>
    </source>
</evidence>
<comment type="similarity">
    <text evidence="2">Belongs to the aldehyde dehydrogenase family.</text>
</comment>
<evidence type="ECO:0000256" key="8">
    <source>
        <dbReference type="SAM" id="Phobius"/>
    </source>
</evidence>
<evidence type="ECO:0000259" key="9">
    <source>
        <dbReference type="PROSITE" id="PS50928"/>
    </source>
</evidence>
<evidence type="ECO:0000256" key="3">
    <source>
        <dbReference type="ARBA" id="ARBA00022692"/>
    </source>
</evidence>
<accession>A0AA36C462</accession>
<evidence type="ECO:0000256" key="1">
    <source>
        <dbReference type="ARBA" id="ARBA00004141"/>
    </source>
</evidence>
<dbReference type="AlphaFoldDB" id="A0AA36C462"/>
<dbReference type="FunFam" id="3.40.605.10:FF:000007">
    <property type="entry name" value="NAD/NADP-dependent betaine aldehyde dehydrogenase"/>
    <property type="match status" value="1"/>
</dbReference>
<feature type="transmembrane region" description="Helical" evidence="8">
    <location>
        <begin position="58"/>
        <end position="82"/>
    </location>
</feature>
<dbReference type="InterPro" id="IPR016162">
    <property type="entry name" value="Ald_DH_N"/>
</dbReference>
<feature type="transmembrane region" description="Helical" evidence="8">
    <location>
        <begin position="196"/>
        <end position="221"/>
    </location>
</feature>
<evidence type="ECO:0000256" key="5">
    <source>
        <dbReference type="ARBA" id="ARBA00023002"/>
    </source>
</evidence>
<protein>
    <recommendedName>
        <fullName evidence="9">ABC transmembrane type-1 domain-containing protein</fullName>
    </recommendedName>
</protein>
<dbReference type="Gene3D" id="1.10.3720.10">
    <property type="entry name" value="MetI-like"/>
    <property type="match status" value="1"/>
</dbReference>
<feature type="transmembrane region" description="Helical" evidence="8">
    <location>
        <begin position="241"/>
        <end position="260"/>
    </location>
</feature>
<dbReference type="CDD" id="cd06261">
    <property type="entry name" value="TM_PBP2"/>
    <property type="match status" value="1"/>
</dbReference>
<dbReference type="SUPFAM" id="SSF53720">
    <property type="entry name" value="ALDH-like"/>
    <property type="match status" value="1"/>
</dbReference>
<feature type="domain" description="ABC transmembrane type-1" evidence="9">
    <location>
        <begin position="56"/>
        <end position="259"/>
    </location>
</feature>
<dbReference type="InterPro" id="IPR015590">
    <property type="entry name" value="Aldehyde_DH_dom"/>
</dbReference>
<feature type="transmembrane region" description="Helical" evidence="8">
    <location>
        <begin position="94"/>
        <end position="119"/>
    </location>
</feature>
<evidence type="ECO:0000256" key="4">
    <source>
        <dbReference type="ARBA" id="ARBA00022989"/>
    </source>
</evidence>
<dbReference type="PANTHER" id="PTHR43860">
    <property type="entry name" value="BETAINE ALDEHYDE DEHYDROGENASE"/>
    <property type="match status" value="1"/>
</dbReference>
<name>A0AA36C462_9BILA</name>
<dbReference type="GO" id="GO:0016020">
    <property type="term" value="C:membrane"/>
    <property type="evidence" value="ECO:0007669"/>
    <property type="project" value="UniProtKB-SubCell"/>
</dbReference>
<sequence>MWLRSYSTSLYLFLYAPIALIVLFSFNAGRSGLAFECCSVQWFGRAFGNPFIMEALGHSAFIATCSALIATLFGTLAVFGLQRAGARVRLLFDALTYCAIIVPGIVIGISTLIAFISLFDVINPLLASWMPSVPRLNMGFFTVIAAHSLFTMALVMVIVRSRVDTLDKALLEASADLYAPPMQTFWRVTLPQISPAIMAGFLLAFTFSFDDFIIAFFVAGSETTLPIYIFSSIRRGVTPEINAVSTVIICLSLALLSLTMRDQLYINGEWVSPDLGGYLDVIDPATEQAFARVAASTEEDIDHAVRAARRAFDNGWSQTSGAERGQWLDALADELEHAQPALAELEVRDNGKPLPEAQWDVGDAIGCFRYYAGLARELDQRQDQPLALPDARFRCRIRHEAIGVAGQIIPWNYPLLMATWKVAPALAAGATVVLKPSELTPLTALELAAAADRIGLPAGVLNVVTGLGQDAGSP</sequence>
<dbReference type="PANTHER" id="PTHR43860:SF2">
    <property type="entry name" value="BETAINE ALDEHYDE DEHYDROGENASE-RELATED"/>
    <property type="match status" value="1"/>
</dbReference>
<evidence type="ECO:0000313" key="10">
    <source>
        <dbReference type="EMBL" id="CAJ0557399.1"/>
    </source>
</evidence>
<dbReference type="EMBL" id="CATQJA010000009">
    <property type="protein sequence ID" value="CAJ0557399.1"/>
    <property type="molecule type" value="Genomic_DNA"/>
</dbReference>
<dbReference type="GO" id="GO:0055085">
    <property type="term" value="P:transmembrane transport"/>
    <property type="evidence" value="ECO:0007669"/>
    <property type="project" value="InterPro"/>
</dbReference>
<proteinExistence type="inferred from homology"/>
<keyword evidence="3 8" id="KW-0812">Transmembrane</keyword>
<dbReference type="SUPFAM" id="SSF161098">
    <property type="entry name" value="MetI-like"/>
    <property type="match status" value="1"/>
</dbReference>
<comment type="subcellular location">
    <subcellularLocation>
        <location evidence="1">Membrane</location>
        <topology evidence="1">Multi-pass membrane protein</topology>
    </subcellularLocation>
</comment>
<evidence type="ECO:0000313" key="11">
    <source>
        <dbReference type="Proteomes" id="UP001177023"/>
    </source>
</evidence>
<reference evidence="10" key="1">
    <citation type="submission" date="2023-06" db="EMBL/GenBank/DDBJ databases">
        <authorList>
            <person name="Delattre M."/>
        </authorList>
    </citation>
    <scope>NUCLEOTIDE SEQUENCE</scope>
    <source>
        <strain evidence="10">AF72</strain>
    </source>
</reference>
<dbReference type="Proteomes" id="UP001177023">
    <property type="component" value="Unassembled WGS sequence"/>
</dbReference>
<organism evidence="10 11">
    <name type="scientific">Mesorhabditis spiculigera</name>
    <dbReference type="NCBI Taxonomy" id="96644"/>
    <lineage>
        <taxon>Eukaryota</taxon>
        <taxon>Metazoa</taxon>
        <taxon>Ecdysozoa</taxon>
        <taxon>Nematoda</taxon>
        <taxon>Chromadorea</taxon>
        <taxon>Rhabditida</taxon>
        <taxon>Rhabditina</taxon>
        <taxon>Rhabditomorpha</taxon>
        <taxon>Rhabditoidea</taxon>
        <taxon>Rhabditidae</taxon>
        <taxon>Mesorhabditinae</taxon>
        <taxon>Mesorhabditis</taxon>
    </lineage>
</organism>
<comment type="caution">
    <text evidence="10">The sequence shown here is derived from an EMBL/GenBank/DDBJ whole genome shotgun (WGS) entry which is preliminary data.</text>
</comment>
<dbReference type="InterPro" id="IPR016161">
    <property type="entry name" value="Ald_DH/histidinol_DH"/>
</dbReference>
<evidence type="ECO:0000256" key="2">
    <source>
        <dbReference type="ARBA" id="ARBA00009986"/>
    </source>
</evidence>